<evidence type="ECO:0000256" key="4">
    <source>
        <dbReference type="ARBA" id="ARBA00022475"/>
    </source>
</evidence>
<dbReference type="AlphaFoldDB" id="A0A845Q974"/>
<evidence type="ECO:0000256" key="9">
    <source>
        <dbReference type="ARBA" id="ARBA00022840"/>
    </source>
</evidence>
<evidence type="ECO:0000256" key="6">
    <source>
        <dbReference type="ARBA" id="ARBA00022692"/>
    </source>
</evidence>
<dbReference type="InterPro" id="IPR059000">
    <property type="entry name" value="ATPase_P-type_domA"/>
</dbReference>
<feature type="transmembrane region" description="Helical" evidence="15">
    <location>
        <begin position="368"/>
        <end position="386"/>
    </location>
</feature>
<keyword evidence="13" id="KW-0406">Ion transport</keyword>
<keyword evidence="10" id="KW-0460">Magnesium</keyword>
<dbReference type="Gene3D" id="3.40.1110.10">
    <property type="entry name" value="Calcium-transporting ATPase, cytoplasmic domain N"/>
    <property type="match status" value="1"/>
</dbReference>
<feature type="transmembrane region" description="Helical" evidence="15">
    <location>
        <begin position="115"/>
        <end position="139"/>
    </location>
</feature>
<dbReference type="RefSeq" id="WP_160586738.1">
    <property type="nucleotide sequence ID" value="NZ_BMHN01000001.1"/>
</dbReference>
<keyword evidence="6 15" id="KW-0812">Transmembrane</keyword>
<feature type="domain" description="HMA" evidence="16">
    <location>
        <begin position="31"/>
        <end position="97"/>
    </location>
</feature>
<keyword evidence="18" id="KW-1185">Reference proteome</keyword>
<dbReference type="GO" id="GO:0005886">
    <property type="term" value="C:plasma membrane"/>
    <property type="evidence" value="ECO:0007669"/>
    <property type="project" value="UniProtKB-SubCell"/>
</dbReference>
<dbReference type="PROSITE" id="PS50846">
    <property type="entry name" value="HMA_2"/>
    <property type="match status" value="1"/>
</dbReference>
<dbReference type="Gene3D" id="3.30.70.100">
    <property type="match status" value="1"/>
</dbReference>
<evidence type="ECO:0000256" key="14">
    <source>
        <dbReference type="ARBA" id="ARBA00023136"/>
    </source>
</evidence>
<dbReference type="PANTHER" id="PTHR43520">
    <property type="entry name" value="ATP7, ISOFORM B"/>
    <property type="match status" value="1"/>
</dbReference>
<dbReference type="GO" id="GO:0043682">
    <property type="term" value="F:P-type divalent copper transporter activity"/>
    <property type="evidence" value="ECO:0007669"/>
    <property type="project" value="TreeGrafter"/>
</dbReference>
<keyword evidence="11" id="KW-1278">Translocase</keyword>
<dbReference type="NCBIfam" id="TIGR01512">
    <property type="entry name" value="ATPase-IB2_Cd"/>
    <property type="match status" value="1"/>
</dbReference>
<comment type="subcellular location">
    <subcellularLocation>
        <location evidence="1">Cell membrane</location>
        <topology evidence="1">Multi-pass membrane protein</topology>
    </subcellularLocation>
</comment>
<keyword evidence="17" id="KW-0378">Hydrolase</keyword>
<dbReference type="OrthoDB" id="391538at2"/>
<keyword evidence="9 15" id="KW-0067">ATP-binding</keyword>
<evidence type="ECO:0000313" key="17">
    <source>
        <dbReference type="EMBL" id="NBG94686.1"/>
    </source>
</evidence>
<evidence type="ECO:0000256" key="12">
    <source>
        <dbReference type="ARBA" id="ARBA00022989"/>
    </source>
</evidence>
<dbReference type="PANTHER" id="PTHR43520:SF5">
    <property type="entry name" value="CATION-TRANSPORTING P-TYPE ATPASE-RELATED"/>
    <property type="match status" value="1"/>
</dbReference>
<evidence type="ECO:0000256" key="13">
    <source>
        <dbReference type="ARBA" id="ARBA00023065"/>
    </source>
</evidence>
<dbReference type="SUPFAM" id="SSF81653">
    <property type="entry name" value="Calcium ATPase, transduction domain A"/>
    <property type="match status" value="1"/>
</dbReference>
<evidence type="ECO:0000256" key="7">
    <source>
        <dbReference type="ARBA" id="ARBA00022723"/>
    </source>
</evidence>
<keyword evidence="7 15" id="KW-0479">Metal-binding</keyword>
<feature type="transmembrane region" description="Helical" evidence="15">
    <location>
        <begin position="151"/>
        <end position="168"/>
    </location>
</feature>
<dbReference type="GO" id="GO:0005507">
    <property type="term" value="F:copper ion binding"/>
    <property type="evidence" value="ECO:0007669"/>
    <property type="project" value="TreeGrafter"/>
</dbReference>
<reference evidence="17 18" key="1">
    <citation type="journal article" date="2016" name="Int. J. Syst. Evol. Microbiol.">
        <title>Pyruvatibacter mobilis gen. nov., sp. nov., a marine bacterium from the culture broth of Picochlorum sp. 122.</title>
        <authorList>
            <person name="Wang G."/>
            <person name="Tang M."/>
            <person name="Wu H."/>
            <person name="Dai S."/>
            <person name="Li T."/>
            <person name="Chen C."/>
            <person name="He H."/>
            <person name="Fan J."/>
            <person name="Xiang W."/>
            <person name="Li X."/>
        </authorList>
    </citation>
    <scope>NUCLEOTIDE SEQUENCE [LARGE SCALE GENOMIC DNA]</scope>
    <source>
        <strain evidence="17 18">GYP-11</strain>
    </source>
</reference>
<feature type="transmembrane region" description="Helical" evidence="15">
    <location>
        <begin position="684"/>
        <end position="705"/>
    </location>
</feature>
<keyword evidence="4 15" id="KW-1003">Cell membrane</keyword>
<organism evidence="17 18">
    <name type="scientific">Pyruvatibacter mobilis</name>
    <dbReference type="NCBI Taxonomy" id="1712261"/>
    <lineage>
        <taxon>Bacteria</taxon>
        <taxon>Pseudomonadati</taxon>
        <taxon>Pseudomonadota</taxon>
        <taxon>Alphaproteobacteria</taxon>
        <taxon>Hyphomicrobiales</taxon>
        <taxon>Parvibaculaceae</taxon>
        <taxon>Pyruvatibacter</taxon>
    </lineage>
</organism>
<dbReference type="Proteomes" id="UP000470384">
    <property type="component" value="Unassembled WGS sequence"/>
</dbReference>
<dbReference type="InterPro" id="IPR023214">
    <property type="entry name" value="HAD_sf"/>
</dbReference>
<gene>
    <name evidence="17" type="primary">cadA</name>
    <name evidence="17" type="ORF">GTQ45_02955</name>
</gene>
<dbReference type="EMBL" id="WXYQ01000001">
    <property type="protein sequence ID" value="NBG94686.1"/>
    <property type="molecule type" value="Genomic_DNA"/>
</dbReference>
<dbReference type="InterPro" id="IPR027256">
    <property type="entry name" value="P-typ_ATPase_IB"/>
</dbReference>
<dbReference type="InterPro" id="IPR023298">
    <property type="entry name" value="ATPase_P-typ_TM_dom_sf"/>
</dbReference>
<dbReference type="InterPro" id="IPR008250">
    <property type="entry name" value="ATPase_P-typ_transduc_dom_A_sf"/>
</dbReference>
<dbReference type="NCBIfam" id="TIGR01494">
    <property type="entry name" value="ATPase_P-type"/>
    <property type="match status" value="2"/>
</dbReference>
<dbReference type="InterPro" id="IPR018303">
    <property type="entry name" value="ATPase_P-typ_P_site"/>
</dbReference>
<dbReference type="InterPro" id="IPR001757">
    <property type="entry name" value="P_typ_ATPase"/>
</dbReference>
<dbReference type="PRINTS" id="PR00119">
    <property type="entry name" value="CATATPASE"/>
</dbReference>
<name>A0A845Q974_9HYPH</name>
<feature type="transmembrane region" description="Helical" evidence="15">
    <location>
        <begin position="212"/>
        <end position="230"/>
    </location>
</feature>
<dbReference type="GO" id="GO:0055070">
    <property type="term" value="P:copper ion homeostasis"/>
    <property type="evidence" value="ECO:0007669"/>
    <property type="project" value="TreeGrafter"/>
</dbReference>
<protein>
    <submittedName>
        <fullName evidence="17">Cadmium-translocating P-type ATPase</fullName>
        <ecNumber evidence="17">3.6.3.3</ecNumber>
    </submittedName>
</protein>
<keyword evidence="8 15" id="KW-0547">Nucleotide-binding</keyword>
<keyword evidence="3" id="KW-0813">Transport</keyword>
<dbReference type="Pfam" id="PF00122">
    <property type="entry name" value="E1-E2_ATPase"/>
    <property type="match status" value="1"/>
</dbReference>
<dbReference type="Pfam" id="PF00403">
    <property type="entry name" value="HMA"/>
    <property type="match status" value="1"/>
</dbReference>
<dbReference type="PROSITE" id="PS00154">
    <property type="entry name" value="ATPASE_E1_E2"/>
    <property type="match status" value="1"/>
</dbReference>
<evidence type="ECO:0000256" key="1">
    <source>
        <dbReference type="ARBA" id="ARBA00004651"/>
    </source>
</evidence>
<feature type="transmembrane region" description="Helical" evidence="15">
    <location>
        <begin position="188"/>
        <end position="206"/>
    </location>
</feature>
<dbReference type="EC" id="3.6.3.3" evidence="17"/>
<dbReference type="NCBIfam" id="TIGR01511">
    <property type="entry name" value="ATPase-IB1_Cu"/>
    <property type="match status" value="1"/>
</dbReference>
<dbReference type="SUPFAM" id="SSF56784">
    <property type="entry name" value="HAD-like"/>
    <property type="match status" value="1"/>
</dbReference>
<evidence type="ECO:0000256" key="11">
    <source>
        <dbReference type="ARBA" id="ARBA00022967"/>
    </source>
</evidence>
<dbReference type="GeneID" id="300653674"/>
<keyword evidence="14 15" id="KW-0472">Membrane</keyword>
<dbReference type="InterPro" id="IPR036412">
    <property type="entry name" value="HAD-like_sf"/>
</dbReference>
<dbReference type="Gene3D" id="3.40.50.1000">
    <property type="entry name" value="HAD superfamily/HAD-like"/>
    <property type="match status" value="1"/>
</dbReference>
<evidence type="ECO:0000313" key="18">
    <source>
        <dbReference type="Proteomes" id="UP000470384"/>
    </source>
</evidence>
<keyword evidence="5" id="KW-0597">Phosphoprotein</keyword>
<feature type="transmembrane region" description="Helical" evidence="15">
    <location>
        <begin position="398"/>
        <end position="422"/>
    </location>
</feature>
<evidence type="ECO:0000256" key="2">
    <source>
        <dbReference type="ARBA" id="ARBA00006024"/>
    </source>
</evidence>
<dbReference type="InterPro" id="IPR006121">
    <property type="entry name" value="HMA_dom"/>
</dbReference>
<dbReference type="Pfam" id="PF00702">
    <property type="entry name" value="Hydrolase"/>
    <property type="match status" value="1"/>
</dbReference>
<dbReference type="Gene3D" id="2.70.150.10">
    <property type="entry name" value="Calcium-transporting ATPase, cytoplasmic transduction domain A"/>
    <property type="match status" value="1"/>
</dbReference>
<evidence type="ECO:0000256" key="8">
    <source>
        <dbReference type="ARBA" id="ARBA00022741"/>
    </source>
</evidence>
<keyword evidence="12 15" id="KW-1133">Transmembrane helix</keyword>
<evidence type="ECO:0000259" key="16">
    <source>
        <dbReference type="PROSITE" id="PS50846"/>
    </source>
</evidence>
<dbReference type="GO" id="GO:0005524">
    <property type="term" value="F:ATP binding"/>
    <property type="evidence" value="ECO:0007669"/>
    <property type="project" value="UniProtKB-UniRule"/>
</dbReference>
<dbReference type="InterPro" id="IPR023299">
    <property type="entry name" value="ATPase_P-typ_cyto_dom_N"/>
</dbReference>
<dbReference type="NCBIfam" id="TIGR01525">
    <property type="entry name" value="ATPase-IB_hvy"/>
    <property type="match status" value="1"/>
</dbReference>
<dbReference type="SUPFAM" id="SSF55008">
    <property type="entry name" value="HMA, heavy metal-associated domain"/>
    <property type="match status" value="1"/>
</dbReference>
<dbReference type="SUPFAM" id="SSF81665">
    <property type="entry name" value="Calcium ATPase, transmembrane domain M"/>
    <property type="match status" value="1"/>
</dbReference>
<dbReference type="CDD" id="cd00371">
    <property type="entry name" value="HMA"/>
    <property type="match status" value="1"/>
</dbReference>
<evidence type="ECO:0000256" key="5">
    <source>
        <dbReference type="ARBA" id="ARBA00022553"/>
    </source>
</evidence>
<evidence type="ECO:0000256" key="10">
    <source>
        <dbReference type="ARBA" id="ARBA00022842"/>
    </source>
</evidence>
<proteinExistence type="inferred from homology"/>
<sequence length="745" mass="76728">MTDVSADDAGLGQDVPDIPDSYVRALDDGGAVVHFVVDGVHCGGCVKKVERAVNGLAGVTNGRMNLSTKRLTVAFSPAQVRPRQIVSAIVDAGYGARPYDPKTLESQQAREEKELITCMGVAGFAAANVMLLSVSVWAGHSGGMEDATRDMFHWISGLIAMPAVAYAGRPFFRSALRALRAGAMNMDVPISLAVLLAAGMSLAETIAGAKHVYFDASIMLLFFLLIGRTLDMKMRGRAALAAQNLLALRADAATVIGDDGVARALPVEALRPGMVVAVATGQRVAADGIVVDGASDLDTSLITGETAPVAAAPGTQVFAGTLNISGPLRVKVTAGDDESLLSEIVRLMEAAEQGRDSFVRIADRAARVYAPAVHILAAATFIGWWLAGGLVWDEALKIAIAVLIITCPCALGLAVPVVHVVASGRLLSRGVLLKSSDALERLAEVDTIVFDKTGTLTHGALTLDRHGVDPHQLERAAQLARASTHPLSRALAQAAGDGPAAADVSEHPGQGLMGDVGGVPARLGSAEFVGAGSSSDHAALGPEIWFQAGDDAPVRFGFTDTLRGDAGAVIDWARLRGLDVVLLSGDRPGTVAAMAGQAGIEAFEGGLLPQDKIARLEAMASDGRKVLMVGDGLNDAPALAAAHVSMSPATGADVSQAAADLVFQGQALAPVTAAIDVAGRSRQLVLENFGLSLAYNAVAVPIAVAGFVTPLIAALAMSSSSILVTLNALRLRLGHVGMKSDGDDL</sequence>
<comment type="caution">
    <text evidence="17">The sequence shown here is derived from an EMBL/GenBank/DDBJ whole genome shotgun (WGS) entry which is preliminary data.</text>
</comment>
<evidence type="ECO:0000256" key="15">
    <source>
        <dbReference type="RuleBase" id="RU362081"/>
    </source>
</evidence>
<evidence type="ECO:0000256" key="3">
    <source>
        <dbReference type="ARBA" id="ARBA00022448"/>
    </source>
</evidence>
<accession>A0A845Q974</accession>
<dbReference type="GO" id="GO:0016887">
    <property type="term" value="F:ATP hydrolysis activity"/>
    <property type="evidence" value="ECO:0007669"/>
    <property type="project" value="InterPro"/>
</dbReference>
<comment type="similarity">
    <text evidence="2 15">Belongs to the cation transport ATPase (P-type) (TC 3.A.3) family. Type IB subfamily.</text>
</comment>
<dbReference type="InterPro" id="IPR036163">
    <property type="entry name" value="HMA_dom_sf"/>
</dbReference>